<dbReference type="STRING" id="1618436.UV59_C0002G0022"/>
<feature type="transmembrane region" description="Helical" evidence="5">
    <location>
        <begin position="6"/>
        <end position="23"/>
    </location>
</feature>
<organism evidence="7 8">
    <name type="scientific">Candidatus Gottesmanbacteria bacterium GW2011_GWA1_43_11</name>
    <dbReference type="NCBI Taxonomy" id="1618436"/>
    <lineage>
        <taxon>Bacteria</taxon>
        <taxon>Candidatus Gottesmaniibacteriota</taxon>
    </lineage>
</organism>
<evidence type="ECO:0000259" key="6">
    <source>
        <dbReference type="Pfam" id="PF00188"/>
    </source>
</evidence>
<feature type="transmembrane region" description="Helical" evidence="5">
    <location>
        <begin position="35"/>
        <end position="55"/>
    </location>
</feature>
<keyword evidence="4 5" id="KW-0472">Membrane</keyword>
<dbReference type="InterPro" id="IPR035940">
    <property type="entry name" value="CAP_sf"/>
</dbReference>
<evidence type="ECO:0000313" key="7">
    <source>
        <dbReference type="EMBL" id="KKS86147.1"/>
    </source>
</evidence>
<comment type="subcellular location">
    <subcellularLocation>
        <location evidence="1">Membrane</location>
        <topology evidence="1">Multi-pass membrane protein</topology>
    </subcellularLocation>
</comment>
<evidence type="ECO:0000256" key="1">
    <source>
        <dbReference type="ARBA" id="ARBA00004141"/>
    </source>
</evidence>
<dbReference type="Pfam" id="PF00188">
    <property type="entry name" value="CAP"/>
    <property type="match status" value="1"/>
</dbReference>
<evidence type="ECO:0000256" key="4">
    <source>
        <dbReference type="ARBA" id="ARBA00023136"/>
    </source>
</evidence>
<dbReference type="EMBL" id="LCFB01000002">
    <property type="protein sequence ID" value="KKS86147.1"/>
    <property type="molecule type" value="Genomic_DNA"/>
</dbReference>
<name>A0A0G1CL05_9BACT</name>
<gene>
    <name evidence="7" type="ORF">UV59_C0002G0022</name>
</gene>
<keyword evidence="3 5" id="KW-1133">Transmembrane helix</keyword>
<feature type="transmembrane region" description="Helical" evidence="5">
    <location>
        <begin position="67"/>
        <end position="89"/>
    </location>
</feature>
<keyword evidence="2 5" id="KW-0812">Transmembrane</keyword>
<dbReference type="PANTHER" id="PTHR31157">
    <property type="entry name" value="SCP DOMAIN-CONTAINING PROTEIN"/>
    <property type="match status" value="1"/>
</dbReference>
<dbReference type="AlphaFoldDB" id="A0A0G1CL05"/>
<dbReference type="GO" id="GO:0016020">
    <property type="term" value="C:membrane"/>
    <property type="evidence" value="ECO:0007669"/>
    <property type="project" value="UniProtKB-SubCell"/>
</dbReference>
<dbReference type="PANTHER" id="PTHR31157:SF1">
    <property type="entry name" value="SCP DOMAIN-CONTAINING PROTEIN"/>
    <property type="match status" value="1"/>
</dbReference>
<accession>A0A0G1CL05</accession>
<comment type="caution">
    <text evidence="7">The sequence shown here is derived from an EMBL/GenBank/DDBJ whole genome shotgun (WGS) entry which is preliminary data.</text>
</comment>
<feature type="transmembrane region" description="Helical" evidence="5">
    <location>
        <begin position="110"/>
        <end position="133"/>
    </location>
</feature>
<evidence type="ECO:0000256" key="3">
    <source>
        <dbReference type="ARBA" id="ARBA00022989"/>
    </source>
</evidence>
<dbReference type="GO" id="GO:0009403">
    <property type="term" value="P:toxin biosynthetic process"/>
    <property type="evidence" value="ECO:0007669"/>
    <property type="project" value="InterPro"/>
</dbReference>
<dbReference type="InterPro" id="IPR003825">
    <property type="entry name" value="Colicin-V_CvpA"/>
</dbReference>
<dbReference type="CDD" id="cd05379">
    <property type="entry name" value="CAP_bacterial"/>
    <property type="match status" value="1"/>
</dbReference>
<sequence>MSNFAFGGNWVDLLIILFLLFYIQDGWRRGFIELFSDLVAFVVGFTLALKLYPIVSQFLVAQFSFPIGLAKAGGFLILGLFFEQVLAVIGKAVQGKLPGRISLNRVNVSLGIIPTAINALLILAFTLSILLGLPMQPQFKQALSNSKVAGFITSRTQKLETALTSVFGDAISESLNFITIKPVSHDSVDLNFTQSELTIDERSEQEMLARVNTARRDQGLNELILDDRLRNLARDYATEMFEGGFFSHYTPEGRSPFDRMKQSGIDYLAAGENLALAPNVTIAHQGLMDSPGHRANILSPDFNYVGIGVVDGGIYGKIFVQEFTD</sequence>
<reference evidence="7 8" key="1">
    <citation type="journal article" date="2015" name="Nature">
        <title>rRNA introns, odd ribosomes, and small enigmatic genomes across a large radiation of phyla.</title>
        <authorList>
            <person name="Brown C.T."/>
            <person name="Hug L.A."/>
            <person name="Thomas B.C."/>
            <person name="Sharon I."/>
            <person name="Castelle C.J."/>
            <person name="Singh A."/>
            <person name="Wilkins M.J."/>
            <person name="Williams K.H."/>
            <person name="Banfield J.F."/>
        </authorList>
    </citation>
    <scope>NUCLEOTIDE SEQUENCE [LARGE SCALE GENOMIC DNA]</scope>
</reference>
<dbReference type="SUPFAM" id="SSF55797">
    <property type="entry name" value="PR-1-like"/>
    <property type="match status" value="1"/>
</dbReference>
<evidence type="ECO:0000256" key="5">
    <source>
        <dbReference type="SAM" id="Phobius"/>
    </source>
</evidence>
<proteinExistence type="predicted"/>
<evidence type="ECO:0000256" key="2">
    <source>
        <dbReference type="ARBA" id="ARBA00022692"/>
    </source>
</evidence>
<dbReference type="InterPro" id="IPR014044">
    <property type="entry name" value="CAP_dom"/>
</dbReference>
<dbReference type="Gene3D" id="3.40.33.10">
    <property type="entry name" value="CAP"/>
    <property type="match status" value="1"/>
</dbReference>
<feature type="domain" description="SCP" evidence="6">
    <location>
        <begin position="208"/>
        <end position="323"/>
    </location>
</feature>
<dbReference type="Pfam" id="PF02674">
    <property type="entry name" value="Colicin_V"/>
    <property type="match status" value="1"/>
</dbReference>
<dbReference type="Proteomes" id="UP000034543">
    <property type="component" value="Unassembled WGS sequence"/>
</dbReference>
<protein>
    <recommendedName>
        <fullName evidence="6">SCP domain-containing protein</fullName>
    </recommendedName>
</protein>
<evidence type="ECO:0000313" key="8">
    <source>
        <dbReference type="Proteomes" id="UP000034543"/>
    </source>
</evidence>